<evidence type="ECO:0000259" key="1">
    <source>
        <dbReference type="PROSITE" id="PS50234"/>
    </source>
</evidence>
<dbReference type="PANTHER" id="PTHR24020:SF84">
    <property type="entry name" value="VWFA DOMAIN-CONTAINING PROTEIN"/>
    <property type="match status" value="1"/>
</dbReference>
<dbReference type="CDD" id="cd00198">
    <property type="entry name" value="vWFA"/>
    <property type="match status" value="1"/>
</dbReference>
<reference evidence="4" key="1">
    <citation type="submission" date="2017-02" db="UniProtKB">
        <authorList>
            <consortium name="WormBaseParasite"/>
        </authorList>
    </citation>
    <scope>IDENTIFICATION</scope>
</reference>
<dbReference type="STRING" id="51028.A0A0N4V9A2"/>
<accession>A0A0N4V9A2</accession>
<dbReference type="WBParaSite" id="EVEC_0000701001-mRNA-1">
    <property type="protein sequence ID" value="EVEC_0000701001-mRNA-1"/>
    <property type="gene ID" value="EVEC_0000701001"/>
</dbReference>
<evidence type="ECO:0000313" key="3">
    <source>
        <dbReference type="Proteomes" id="UP000274131"/>
    </source>
</evidence>
<reference evidence="2 3" key="2">
    <citation type="submission" date="2018-10" db="EMBL/GenBank/DDBJ databases">
        <authorList>
            <consortium name="Pathogen Informatics"/>
        </authorList>
    </citation>
    <scope>NUCLEOTIDE SEQUENCE [LARGE SCALE GENOMIC DNA]</scope>
</reference>
<protein>
    <submittedName>
        <fullName evidence="4">VWFA domain-containing protein</fullName>
    </submittedName>
</protein>
<feature type="domain" description="VWFA" evidence="1">
    <location>
        <begin position="26"/>
        <end position="198"/>
    </location>
</feature>
<proteinExistence type="predicted"/>
<dbReference type="OrthoDB" id="10256829at2759"/>
<dbReference type="Pfam" id="PF00092">
    <property type="entry name" value="VWA"/>
    <property type="match status" value="1"/>
</dbReference>
<gene>
    <name evidence="2" type="ORF">EVEC_LOCUS6531</name>
</gene>
<organism evidence="4">
    <name type="scientific">Enterobius vermicularis</name>
    <name type="common">Human pinworm</name>
    <dbReference type="NCBI Taxonomy" id="51028"/>
    <lineage>
        <taxon>Eukaryota</taxon>
        <taxon>Metazoa</taxon>
        <taxon>Ecdysozoa</taxon>
        <taxon>Nematoda</taxon>
        <taxon>Chromadorea</taxon>
        <taxon>Rhabditida</taxon>
        <taxon>Spirurina</taxon>
        <taxon>Oxyuridomorpha</taxon>
        <taxon>Oxyuroidea</taxon>
        <taxon>Oxyuridae</taxon>
        <taxon>Enterobius</taxon>
    </lineage>
</organism>
<dbReference type="PROSITE" id="PS50234">
    <property type="entry name" value="VWFA"/>
    <property type="match status" value="1"/>
</dbReference>
<dbReference type="SUPFAM" id="SSF53300">
    <property type="entry name" value="vWA-like"/>
    <property type="match status" value="1"/>
</dbReference>
<sequence length="200" mass="21946">MLQQLITQAGSCSSGNASSCTEKGSDIVFVLDESGSVSDQQFKQLIESCYQMVSMVSIGTGAQEFRFGFVLFSHTARLIFNVSAYENKDVLLKKIKEIVRGNGNTDIMKGMLVALDEGYEQGSGRSRTMIVMTDGDTPYTDEDFTKLQKSLSRNSVTAYGVGIGNGVKNETLTKLVGSEARVRNIDKYDELFTAVRRIVC</sequence>
<name>A0A0N4V9A2_ENTVE</name>
<evidence type="ECO:0000313" key="4">
    <source>
        <dbReference type="WBParaSite" id="EVEC_0000701001-mRNA-1"/>
    </source>
</evidence>
<dbReference type="Gene3D" id="3.40.50.410">
    <property type="entry name" value="von Willebrand factor, type A domain"/>
    <property type="match status" value="1"/>
</dbReference>
<dbReference type="PANTHER" id="PTHR24020">
    <property type="entry name" value="COLLAGEN ALPHA"/>
    <property type="match status" value="1"/>
</dbReference>
<dbReference type="InterPro" id="IPR036465">
    <property type="entry name" value="vWFA_dom_sf"/>
</dbReference>
<keyword evidence="3" id="KW-1185">Reference proteome</keyword>
<dbReference type="InterPro" id="IPR050525">
    <property type="entry name" value="ECM_Assembly_Org"/>
</dbReference>
<dbReference type="AlphaFoldDB" id="A0A0N4V9A2"/>
<dbReference type="EMBL" id="UXUI01008547">
    <property type="protein sequence ID" value="VDD91780.1"/>
    <property type="molecule type" value="Genomic_DNA"/>
</dbReference>
<dbReference type="PRINTS" id="PR00453">
    <property type="entry name" value="VWFADOMAIN"/>
</dbReference>
<dbReference type="SMART" id="SM00327">
    <property type="entry name" value="VWA"/>
    <property type="match status" value="1"/>
</dbReference>
<evidence type="ECO:0000313" key="2">
    <source>
        <dbReference type="EMBL" id="VDD91780.1"/>
    </source>
</evidence>
<dbReference type="InterPro" id="IPR002035">
    <property type="entry name" value="VWF_A"/>
</dbReference>
<dbReference type="Proteomes" id="UP000274131">
    <property type="component" value="Unassembled WGS sequence"/>
</dbReference>